<accession>A0A1Y1I6K2</accession>
<keyword evidence="3" id="KW-1185">Reference proteome</keyword>
<gene>
    <name evidence="2" type="ORF">KFL_002050030</name>
</gene>
<feature type="compositionally biased region" description="Basic and acidic residues" evidence="1">
    <location>
        <begin position="165"/>
        <end position="177"/>
    </location>
</feature>
<dbReference type="Proteomes" id="UP000054558">
    <property type="component" value="Unassembled WGS sequence"/>
</dbReference>
<dbReference type="EMBL" id="DF237154">
    <property type="protein sequence ID" value="GAQ84761.1"/>
    <property type="molecule type" value="Genomic_DNA"/>
</dbReference>
<evidence type="ECO:0000256" key="1">
    <source>
        <dbReference type="SAM" id="MobiDB-lite"/>
    </source>
</evidence>
<feature type="region of interest" description="Disordered" evidence="1">
    <location>
        <begin position="111"/>
        <end position="177"/>
    </location>
</feature>
<dbReference type="AlphaFoldDB" id="A0A1Y1I6K2"/>
<proteinExistence type="predicted"/>
<name>A0A1Y1I6K2_KLENI</name>
<organism evidence="2 3">
    <name type="scientific">Klebsormidium nitens</name>
    <name type="common">Green alga</name>
    <name type="synonym">Ulothrix nitens</name>
    <dbReference type="NCBI Taxonomy" id="105231"/>
    <lineage>
        <taxon>Eukaryota</taxon>
        <taxon>Viridiplantae</taxon>
        <taxon>Streptophyta</taxon>
        <taxon>Klebsormidiophyceae</taxon>
        <taxon>Klebsormidiales</taxon>
        <taxon>Klebsormidiaceae</taxon>
        <taxon>Klebsormidium</taxon>
    </lineage>
</organism>
<protein>
    <submittedName>
        <fullName evidence="2">Uncharacterized protein</fullName>
    </submittedName>
</protein>
<evidence type="ECO:0000313" key="2">
    <source>
        <dbReference type="EMBL" id="GAQ84761.1"/>
    </source>
</evidence>
<evidence type="ECO:0000313" key="3">
    <source>
        <dbReference type="Proteomes" id="UP000054558"/>
    </source>
</evidence>
<reference evidence="2 3" key="1">
    <citation type="journal article" date="2014" name="Nat. Commun.">
        <title>Klebsormidium flaccidum genome reveals primary factors for plant terrestrial adaptation.</title>
        <authorList>
            <person name="Hori K."/>
            <person name="Maruyama F."/>
            <person name="Fujisawa T."/>
            <person name="Togashi T."/>
            <person name="Yamamoto N."/>
            <person name="Seo M."/>
            <person name="Sato S."/>
            <person name="Yamada T."/>
            <person name="Mori H."/>
            <person name="Tajima N."/>
            <person name="Moriyama T."/>
            <person name="Ikeuchi M."/>
            <person name="Watanabe M."/>
            <person name="Wada H."/>
            <person name="Kobayashi K."/>
            <person name="Saito M."/>
            <person name="Masuda T."/>
            <person name="Sasaki-Sekimoto Y."/>
            <person name="Mashiguchi K."/>
            <person name="Awai K."/>
            <person name="Shimojima M."/>
            <person name="Masuda S."/>
            <person name="Iwai M."/>
            <person name="Nobusawa T."/>
            <person name="Narise T."/>
            <person name="Kondo S."/>
            <person name="Saito H."/>
            <person name="Sato R."/>
            <person name="Murakawa M."/>
            <person name="Ihara Y."/>
            <person name="Oshima-Yamada Y."/>
            <person name="Ohtaka K."/>
            <person name="Satoh M."/>
            <person name="Sonobe K."/>
            <person name="Ishii M."/>
            <person name="Ohtani R."/>
            <person name="Kanamori-Sato M."/>
            <person name="Honoki R."/>
            <person name="Miyazaki D."/>
            <person name="Mochizuki H."/>
            <person name="Umetsu J."/>
            <person name="Higashi K."/>
            <person name="Shibata D."/>
            <person name="Kamiya Y."/>
            <person name="Sato N."/>
            <person name="Nakamura Y."/>
            <person name="Tabata S."/>
            <person name="Ida S."/>
            <person name="Kurokawa K."/>
            <person name="Ohta H."/>
        </authorList>
    </citation>
    <scope>NUCLEOTIDE SEQUENCE [LARGE SCALE GENOMIC DNA]</scope>
    <source>
        <strain evidence="2 3">NIES-2285</strain>
    </source>
</reference>
<sequence length="395" mass="41857">MALEQVYKWFEWSQADFTQEDMRQADVASETHSGRESVRRWSSLPPSFAIFGQPILSAQLAAAIFITMEPGPLSLQRRAPVCHYTVCRTSQAVGGRARAFITSPVRYSQRDGQSGACREATGSRSEAEWPRADGTDRLRPCAHRDGLAGPADSGMTKRGALQRNEPVKDKATADPARDKAVQNPLAFTETSQGLGATSERIGFTMATAFFPTTPLRMLLKILALLGAAQGALAQYSCSSLSDRRLSGNACPLVGYVALSPQALRRIACVYDIPNASPYNIVTCEYDVRSGKVMDLGVEPLCPDALVPFPKPTAPLLPSPSPTPTSTLANGPTVCQAGVTCASCLTGCDTNWNCSPGYNCAGGCGGAPPPTSVLKQGFKGICLPNCGTQPNATSGC</sequence>
<feature type="compositionally biased region" description="Basic and acidic residues" evidence="1">
    <location>
        <begin position="125"/>
        <end position="146"/>
    </location>
</feature>